<dbReference type="Proteomes" id="UP000276133">
    <property type="component" value="Unassembled WGS sequence"/>
</dbReference>
<evidence type="ECO:0000313" key="3">
    <source>
        <dbReference type="Proteomes" id="UP000276133"/>
    </source>
</evidence>
<evidence type="ECO:0008006" key="4">
    <source>
        <dbReference type="Google" id="ProtNLM"/>
    </source>
</evidence>
<proteinExistence type="predicted"/>
<accession>A0A3M7RP37</accession>
<sequence length="65" mass="7786">MYCITNAMCYHRRSFSRLPMQALLAVAYCYYYYNLVTHWHLGFVVFITTYLKGVRFLLAFIGRFA</sequence>
<reference evidence="2 3" key="1">
    <citation type="journal article" date="2018" name="Sci. Rep.">
        <title>Genomic signatures of local adaptation to the degree of environmental predictability in rotifers.</title>
        <authorList>
            <person name="Franch-Gras L."/>
            <person name="Hahn C."/>
            <person name="Garcia-Roger E.M."/>
            <person name="Carmona M.J."/>
            <person name="Serra M."/>
            <person name="Gomez A."/>
        </authorList>
    </citation>
    <scope>NUCLEOTIDE SEQUENCE [LARGE SCALE GENOMIC DNA]</scope>
    <source>
        <strain evidence="2">HYR1</strain>
    </source>
</reference>
<keyword evidence="1" id="KW-0812">Transmembrane</keyword>
<name>A0A3M7RP37_BRAPC</name>
<protein>
    <recommendedName>
        <fullName evidence="4">Transmembrane protein</fullName>
    </recommendedName>
</protein>
<keyword evidence="3" id="KW-1185">Reference proteome</keyword>
<evidence type="ECO:0000256" key="1">
    <source>
        <dbReference type="SAM" id="Phobius"/>
    </source>
</evidence>
<dbReference type="EMBL" id="REGN01002970">
    <property type="protein sequence ID" value="RNA25170.1"/>
    <property type="molecule type" value="Genomic_DNA"/>
</dbReference>
<gene>
    <name evidence="2" type="ORF">BpHYR1_003802</name>
</gene>
<dbReference type="AlphaFoldDB" id="A0A3M7RP37"/>
<keyword evidence="1" id="KW-1133">Transmembrane helix</keyword>
<feature type="transmembrane region" description="Helical" evidence="1">
    <location>
        <begin position="15"/>
        <end position="33"/>
    </location>
</feature>
<feature type="transmembrane region" description="Helical" evidence="1">
    <location>
        <begin position="39"/>
        <end position="61"/>
    </location>
</feature>
<organism evidence="2 3">
    <name type="scientific">Brachionus plicatilis</name>
    <name type="common">Marine rotifer</name>
    <name type="synonym">Brachionus muelleri</name>
    <dbReference type="NCBI Taxonomy" id="10195"/>
    <lineage>
        <taxon>Eukaryota</taxon>
        <taxon>Metazoa</taxon>
        <taxon>Spiralia</taxon>
        <taxon>Gnathifera</taxon>
        <taxon>Rotifera</taxon>
        <taxon>Eurotatoria</taxon>
        <taxon>Monogononta</taxon>
        <taxon>Pseudotrocha</taxon>
        <taxon>Ploima</taxon>
        <taxon>Brachionidae</taxon>
        <taxon>Brachionus</taxon>
    </lineage>
</organism>
<keyword evidence="1" id="KW-0472">Membrane</keyword>
<evidence type="ECO:0000313" key="2">
    <source>
        <dbReference type="EMBL" id="RNA25170.1"/>
    </source>
</evidence>
<comment type="caution">
    <text evidence="2">The sequence shown here is derived from an EMBL/GenBank/DDBJ whole genome shotgun (WGS) entry which is preliminary data.</text>
</comment>